<name>A0A8X6HTJ7_TRICU</name>
<gene>
    <name evidence="1" type="ORF">TNCT_430581</name>
</gene>
<proteinExistence type="predicted"/>
<evidence type="ECO:0000313" key="2">
    <source>
        <dbReference type="Proteomes" id="UP000887116"/>
    </source>
</evidence>
<accession>A0A8X6HTJ7</accession>
<protein>
    <submittedName>
        <fullName evidence="1">Uncharacterized protein</fullName>
    </submittedName>
</protein>
<sequence>MDLGPHMAVVMVEYPITSETCFISPQDMCKETIFCVLLLQQPFTEGHTFLKVIWFRPCTVAYRNGYSFSDCKSLCTVLLLEVISRANAHVLTSGVSSTRCSIASACATVRPLRSLPVS</sequence>
<reference evidence="1" key="1">
    <citation type="submission" date="2020-07" db="EMBL/GenBank/DDBJ databases">
        <title>Multicomponent nature underlies the extraordinary mechanical properties of spider dragline silk.</title>
        <authorList>
            <person name="Kono N."/>
            <person name="Nakamura H."/>
            <person name="Mori M."/>
            <person name="Yoshida Y."/>
            <person name="Ohtoshi R."/>
            <person name="Malay A.D."/>
            <person name="Moran D.A.P."/>
            <person name="Tomita M."/>
            <person name="Numata K."/>
            <person name="Arakawa K."/>
        </authorList>
    </citation>
    <scope>NUCLEOTIDE SEQUENCE</scope>
</reference>
<dbReference type="EMBL" id="BMAO01009292">
    <property type="protein sequence ID" value="GFR29926.1"/>
    <property type="molecule type" value="Genomic_DNA"/>
</dbReference>
<dbReference type="AlphaFoldDB" id="A0A8X6HTJ7"/>
<dbReference type="Proteomes" id="UP000887116">
    <property type="component" value="Unassembled WGS sequence"/>
</dbReference>
<keyword evidence="2" id="KW-1185">Reference proteome</keyword>
<evidence type="ECO:0000313" key="1">
    <source>
        <dbReference type="EMBL" id="GFR29926.1"/>
    </source>
</evidence>
<comment type="caution">
    <text evidence="1">The sequence shown here is derived from an EMBL/GenBank/DDBJ whole genome shotgun (WGS) entry which is preliminary data.</text>
</comment>
<organism evidence="1 2">
    <name type="scientific">Trichonephila clavata</name>
    <name type="common">Joro spider</name>
    <name type="synonym">Nephila clavata</name>
    <dbReference type="NCBI Taxonomy" id="2740835"/>
    <lineage>
        <taxon>Eukaryota</taxon>
        <taxon>Metazoa</taxon>
        <taxon>Ecdysozoa</taxon>
        <taxon>Arthropoda</taxon>
        <taxon>Chelicerata</taxon>
        <taxon>Arachnida</taxon>
        <taxon>Araneae</taxon>
        <taxon>Araneomorphae</taxon>
        <taxon>Entelegynae</taxon>
        <taxon>Araneoidea</taxon>
        <taxon>Nephilidae</taxon>
        <taxon>Trichonephila</taxon>
    </lineage>
</organism>